<evidence type="ECO:0000313" key="5">
    <source>
        <dbReference type="Proteomes" id="UP001487740"/>
    </source>
</evidence>
<feature type="transmembrane region" description="Helical" evidence="1">
    <location>
        <begin position="26"/>
        <end position="47"/>
    </location>
</feature>
<dbReference type="InterPro" id="IPR026913">
    <property type="entry name" value="METTL24"/>
</dbReference>
<keyword evidence="5" id="KW-1185">Reference proteome</keyword>
<proteinExistence type="predicted"/>
<comment type="caution">
    <text evidence="4">The sequence shown here is derived from an EMBL/GenBank/DDBJ whole genome shotgun (WGS) entry which is preliminary data.</text>
</comment>
<keyword evidence="1" id="KW-0472">Membrane</keyword>
<gene>
    <name evidence="4" type="ORF">O3P69_003467</name>
</gene>
<evidence type="ECO:0000256" key="2">
    <source>
        <dbReference type="SAM" id="SignalP"/>
    </source>
</evidence>
<dbReference type="InterPro" id="IPR025714">
    <property type="entry name" value="Methyltranfer_dom"/>
</dbReference>
<accession>A0AAW0UL46</accession>
<dbReference type="PANTHER" id="PTHR32026:SF10">
    <property type="entry name" value="METHYLTRANSFERASE-LIKE PROTEIN 24-RELATED"/>
    <property type="match status" value="1"/>
</dbReference>
<organism evidence="4 5">
    <name type="scientific">Scylla paramamosain</name>
    <name type="common">Mud crab</name>
    <dbReference type="NCBI Taxonomy" id="85552"/>
    <lineage>
        <taxon>Eukaryota</taxon>
        <taxon>Metazoa</taxon>
        <taxon>Ecdysozoa</taxon>
        <taxon>Arthropoda</taxon>
        <taxon>Crustacea</taxon>
        <taxon>Multicrustacea</taxon>
        <taxon>Malacostraca</taxon>
        <taxon>Eumalacostraca</taxon>
        <taxon>Eucarida</taxon>
        <taxon>Decapoda</taxon>
        <taxon>Pleocyemata</taxon>
        <taxon>Brachyura</taxon>
        <taxon>Eubrachyura</taxon>
        <taxon>Portunoidea</taxon>
        <taxon>Portunidae</taxon>
        <taxon>Portuninae</taxon>
        <taxon>Scylla</taxon>
    </lineage>
</organism>
<feature type="transmembrane region" description="Helical" evidence="1">
    <location>
        <begin position="54"/>
        <end position="74"/>
    </location>
</feature>
<evidence type="ECO:0000256" key="1">
    <source>
        <dbReference type="SAM" id="Phobius"/>
    </source>
</evidence>
<dbReference type="EMBL" id="JARAKH010000011">
    <property type="protein sequence ID" value="KAK8399367.1"/>
    <property type="molecule type" value="Genomic_DNA"/>
</dbReference>
<dbReference type="AlphaFoldDB" id="A0AAW0UL46"/>
<dbReference type="Proteomes" id="UP001487740">
    <property type="component" value="Unassembled WGS sequence"/>
</dbReference>
<evidence type="ECO:0000259" key="3">
    <source>
        <dbReference type="Pfam" id="PF13383"/>
    </source>
</evidence>
<reference evidence="4 5" key="1">
    <citation type="submission" date="2023-03" db="EMBL/GenBank/DDBJ databases">
        <title>High-quality genome of Scylla paramamosain provides insights in environmental adaptation.</title>
        <authorList>
            <person name="Zhang L."/>
        </authorList>
    </citation>
    <scope>NUCLEOTIDE SEQUENCE [LARGE SCALE GENOMIC DNA]</scope>
    <source>
        <strain evidence="4">LZ_2023a</strain>
        <tissue evidence="4">Muscle</tissue>
    </source>
</reference>
<dbReference type="Pfam" id="PF13383">
    <property type="entry name" value="Methyltransf_22"/>
    <property type="match status" value="1"/>
</dbReference>
<feature type="domain" description="Methyltransferase" evidence="3">
    <location>
        <begin position="132"/>
        <end position="320"/>
    </location>
</feature>
<name>A0AAW0UL46_SCYPA</name>
<feature type="signal peptide" evidence="2">
    <location>
        <begin position="1"/>
        <end position="16"/>
    </location>
</feature>
<dbReference type="PANTHER" id="PTHR32026">
    <property type="entry name" value="METHYLTRANSFERASE-LIKE PROTEIN 24"/>
    <property type="match status" value="1"/>
</dbReference>
<keyword evidence="1" id="KW-1133">Transmembrane helix</keyword>
<protein>
    <recommendedName>
        <fullName evidence="3">Methyltransferase domain-containing protein</fullName>
    </recommendedName>
</protein>
<evidence type="ECO:0000313" key="4">
    <source>
        <dbReference type="EMBL" id="KAK8399367.1"/>
    </source>
</evidence>
<keyword evidence="1" id="KW-0812">Transmembrane</keyword>
<keyword evidence="2" id="KW-0732">Signal</keyword>
<feature type="chain" id="PRO_5043822151" description="Methyltransferase domain-containing protein" evidence="2">
    <location>
        <begin position="17"/>
        <end position="347"/>
    </location>
</feature>
<sequence>MLVVVVVVLVAAAAESVSESAGVDAAAATVVAVEVAAAVAVFVVTFAQRRALPLGFLCGVLAGFTVFSLVHQHLQTLLSGLHVRHQTQDPVWREWERDWRAPQEDEDWGRINCTAPQMRNADDYYNLIDRHQLHCEKPVMVGGQLLPDRTYFSGEKWMCMDDRFRVEPGRCVVLSFGIGEDFSFDDDLDKRFQCNVHAFDPTIRKPTHRRSPNVMFYDIGIASYDRLHTKPKMARYMTILKLLQLENTTIDYLKLDVEGFENHFFRDVIRHAPNLLKNVKQIGVEVHVDRDASIMRQKMWAYFGYLKCYGFKVMFSEINPVTKLRFSLRNHERSCCYEVVWARERQW</sequence>